<sequence>MMAVLTTPRLFLTPLTRALMWRRMAEDGQAGFSAPVNGPDGKVTVFLPPEWPGDFLPMLSVLLAGGDDVVDGAYVAVERATLSAVGQLGTKGWPDKHGAIEIGYGLTPQAQGRGLATEAVGALLASLEARPEVKTVTAQTLPSNLASQRVLTKLNFERTAQAWDTEDGDLWVWTWRGLTHPRSSS</sequence>
<dbReference type="Proteomes" id="UP001589733">
    <property type="component" value="Unassembled WGS sequence"/>
</dbReference>
<comment type="caution">
    <text evidence="2">The sequence shown here is derived from an EMBL/GenBank/DDBJ whole genome shotgun (WGS) entry which is preliminary data.</text>
</comment>
<dbReference type="Pfam" id="PF13302">
    <property type="entry name" value="Acetyltransf_3"/>
    <property type="match status" value="1"/>
</dbReference>
<dbReference type="GO" id="GO:0016746">
    <property type="term" value="F:acyltransferase activity"/>
    <property type="evidence" value="ECO:0007669"/>
    <property type="project" value="UniProtKB-KW"/>
</dbReference>
<dbReference type="InterPro" id="IPR051531">
    <property type="entry name" value="N-acetyltransferase"/>
</dbReference>
<keyword evidence="3" id="KW-1185">Reference proteome</keyword>
<dbReference type="Gene3D" id="3.40.630.30">
    <property type="match status" value="1"/>
</dbReference>
<organism evidence="2 3">
    <name type="scientific">Deinococcus oregonensis</name>
    <dbReference type="NCBI Taxonomy" id="1805970"/>
    <lineage>
        <taxon>Bacteria</taxon>
        <taxon>Thermotogati</taxon>
        <taxon>Deinococcota</taxon>
        <taxon>Deinococci</taxon>
        <taxon>Deinococcales</taxon>
        <taxon>Deinococcaceae</taxon>
        <taxon>Deinococcus</taxon>
    </lineage>
</organism>
<evidence type="ECO:0000259" key="1">
    <source>
        <dbReference type="Pfam" id="PF13302"/>
    </source>
</evidence>
<dbReference type="PANTHER" id="PTHR43792">
    <property type="entry name" value="GNAT FAMILY, PUTATIVE (AFU_ORTHOLOGUE AFUA_3G00765)-RELATED-RELATED"/>
    <property type="match status" value="1"/>
</dbReference>
<dbReference type="EC" id="2.3.-.-" evidence="2"/>
<dbReference type="EMBL" id="JBHLYR010000052">
    <property type="protein sequence ID" value="MFB9993698.1"/>
    <property type="molecule type" value="Genomic_DNA"/>
</dbReference>
<feature type="domain" description="N-acetyltransferase" evidence="1">
    <location>
        <begin position="74"/>
        <end position="157"/>
    </location>
</feature>
<evidence type="ECO:0000313" key="2">
    <source>
        <dbReference type="EMBL" id="MFB9993698.1"/>
    </source>
</evidence>
<keyword evidence="2" id="KW-0012">Acyltransferase</keyword>
<evidence type="ECO:0000313" key="3">
    <source>
        <dbReference type="Proteomes" id="UP001589733"/>
    </source>
</evidence>
<keyword evidence="2" id="KW-0808">Transferase</keyword>
<reference evidence="2 3" key="1">
    <citation type="submission" date="2024-09" db="EMBL/GenBank/DDBJ databases">
        <authorList>
            <person name="Sun Q."/>
            <person name="Mori K."/>
        </authorList>
    </citation>
    <scope>NUCLEOTIDE SEQUENCE [LARGE SCALE GENOMIC DNA]</scope>
    <source>
        <strain evidence="2 3">JCM 13503</strain>
    </source>
</reference>
<accession>A0ABV6B5M1</accession>
<proteinExistence type="predicted"/>
<dbReference type="PANTHER" id="PTHR43792:SF13">
    <property type="entry name" value="ACETYLTRANSFERASE"/>
    <property type="match status" value="1"/>
</dbReference>
<protein>
    <submittedName>
        <fullName evidence="2">GNAT family N-acetyltransferase</fullName>
        <ecNumber evidence="2">2.3.-.-</ecNumber>
    </submittedName>
</protein>
<dbReference type="RefSeq" id="WP_380013037.1">
    <property type="nucleotide sequence ID" value="NZ_JBHLYR010000052.1"/>
</dbReference>
<name>A0ABV6B5M1_9DEIO</name>
<dbReference type="SUPFAM" id="SSF55729">
    <property type="entry name" value="Acyl-CoA N-acyltransferases (Nat)"/>
    <property type="match status" value="1"/>
</dbReference>
<gene>
    <name evidence="2" type="ORF">ACFFLM_17190</name>
</gene>
<dbReference type="InterPro" id="IPR016181">
    <property type="entry name" value="Acyl_CoA_acyltransferase"/>
</dbReference>
<dbReference type="InterPro" id="IPR000182">
    <property type="entry name" value="GNAT_dom"/>
</dbReference>